<protein>
    <submittedName>
        <fullName evidence="2">Uncharacterized protein</fullName>
    </submittedName>
</protein>
<dbReference type="WBParaSite" id="PgE089_g001_t03">
    <property type="protein sequence ID" value="PgE089_g001_t03"/>
    <property type="gene ID" value="PgE089_g001"/>
</dbReference>
<dbReference type="AlphaFoldDB" id="A0A915A0H6"/>
<evidence type="ECO:0000313" key="1">
    <source>
        <dbReference type="Proteomes" id="UP000887569"/>
    </source>
</evidence>
<sequence>MNGIKSYIFQAPASDPTTGSNGVCNACPLPDAMLTLVLQHRGDVMKSSATQTLTRNCWMAFSTISTLIPLTSESCRVGVWSDWR</sequence>
<organism evidence="1 2">
    <name type="scientific">Parascaris univalens</name>
    <name type="common">Nematode worm</name>
    <dbReference type="NCBI Taxonomy" id="6257"/>
    <lineage>
        <taxon>Eukaryota</taxon>
        <taxon>Metazoa</taxon>
        <taxon>Ecdysozoa</taxon>
        <taxon>Nematoda</taxon>
        <taxon>Chromadorea</taxon>
        <taxon>Rhabditida</taxon>
        <taxon>Spirurina</taxon>
        <taxon>Ascaridomorpha</taxon>
        <taxon>Ascaridoidea</taxon>
        <taxon>Ascarididae</taxon>
        <taxon>Parascaris</taxon>
    </lineage>
</organism>
<dbReference type="Proteomes" id="UP000887569">
    <property type="component" value="Unplaced"/>
</dbReference>
<reference evidence="2" key="1">
    <citation type="submission" date="2022-11" db="UniProtKB">
        <authorList>
            <consortium name="WormBaseParasite"/>
        </authorList>
    </citation>
    <scope>IDENTIFICATION</scope>
</reference>
<proteinExistence type="predicted"/>
<keyword evidence="1" id="KW-1185">Reference proteome</keyword>
<evidence type="ECO:0000313" key="2">
    <source>
        <dbReference type="WBParaSite" id="PgE089_g001_t03"/>
    </source>
</evidence>
<name>A0A915A0H6_PARUN</name>
<accession>A0A915A0H6</accession>